<keyword evidence="2" id="KW-1185">Reference proteome</keyword>
<accession>A0A9N9A1T2</accession>
<protein>
    <submittedName>
        <fullName evidence="1">725_t:CDS:1</fullName>
    </submittedName>
</protein>
<proteinExistence type="predicted"/>
<comment type="caution">
    <text evidence="1">The sequence shown here is derived from an EMBL/GenBank/DDBJ whole genome shotgun (WGS) entry which is preliminary data.</text>
</comment>
<sequence length="133" mass="15013">MELYSEISRLALTNDEKAALRAHFIKNPAQKAEAADVLPTCGNDDEKIQFNCRLIEKLPSMPNIGTLKTVPSMPNIGTLKTVLSLKLRDRIPVHPSIYKELEFLEETKRIPWPTVPVVQKSHCVEVLMISYGQ</sequence>
<evidence type="ECO:0000313" key="2">
    <source>
        <dbReference type="Proteomes" id="UP000789572"/>
    </source>
</evidence>
<dbReference type="EMBL" id="CAJVPJ010000364">
    <property type="protein sequence ID" value="CAG8516535.1"/>
    <property type="molecule type" value="Genomic_DNA"/>
</dbReference>
<name>A0A9N9A1T2_9GLOM</name>
<dbReference type="AlphaFoldDB" id="A0A9N9A1T2"/>
<reference evidence="1" key="1">
    <citation type="submission" date="2021-06" db="EMBL/GenBank/DDBJ databases">
        <authorList>
            <person name="Kallberg Y."/>
            <person name="Tangrot J."/>
            <person name="Rosling A."/>
        </authorList>
    </citation>
    <scope>NUCLEOTIDE SEQUENCE</scope>
    <source>
        <strain evidence="1">IA702</strain>
    </source>
</reference>
<gene>
    <name evidence="1" type="ORF">POCULU_LOCUS3350</name>
</gene>
<evidence type="ECO:0000313" key="1">
    <source>
        <dbReference type="EMBL" id="CAG8516535.1"/>
    </source>
</evidence>
<dbReference type="Proteomes" id="UP000789572">
    <property type="component" value="Unassembled WGS sequence"/>
</dbReference>
<dbReference type="OrthoDB" id="2437705at2759"/>
<organism evidence="1 2">
    <name type="scientific">Paraglomus occultum</name>
    <dbReference type="NCBI Taxonomy" id="144539"/>
    <lineage>
        <taxon>Eukaryota</taxon>
        <taxon>Fungi</taxon>
        <taxon>Fungi incertae sedis</taxon>
        <taxon>Mucoromycota</taxon>
        <taxon>Glomeromycotina</taxon>
        <taxon>Glomeromycetes</taxon>
        <taxon>Paraglomerales</taxon>
        <taxon>Paraglomeraceae</taxon>
        <taxon>Paraglomus</taxon>
    </lineage>
</organism>